<dbReference type="AlphaFoldDB" id="X1C3I4"/>
<protein>
    <recommendedName>
        <fullName evidence="6">Ferrochelatase</fullName>
    </recommendedName>
</protein>
<evidence type="ECO:0000256" key="2">
    <source>
        <dbReference type="ARBA" id="ARBA00023133"/>
    </source>
</evidence>
<reference evidence="5" key="1">
    <citation type="journal article" date="2014" name="Front. Microbiol.">
        <title>High frequency of phylogenetically diverse reductive dehalogenase-homologous genes in deep subseafloor sedimentary metagenomes.</title>
        <authorList>
            <person name="Kawai M."/>
            <person name="Futagami T."/>
            <person name="Toyoda A."/>
            <person name="Takaki Y."/>
            <person name="Nishi S."/>
            <person name="Hori S."/>
            <person name="Arai W."/>
            <person name="Tsubouchi T."/>
            <person name="Morono Y."/>
            <person name="Uchiyama I."/>
            <person name="Ito T."/>
            <person name="Fujiyama A."/>
            <person name="Inagaki F."/>
            <person name="Takami H."/>
        </authorList>
    </citation>
    <scope>NUCLEOTIDE SEQUENCE</scope>
    <source>
        <strain evidence="5">Expedition CK06-06</strain>
    </source>
</reference>
<dbReference type="EMBL" id="BART01026855">
    <property type="protein sequence ID" value="GAH01902.1"/>
    <property type="molecule type" value="Genomic_DNA"/>
</dbReference>
<dbReference type="InterPro" id="IPR001015">
    <property type="entry name" value="Ferrochelatase"/>
</dbReference>
<sequence length="181" mass="21096">TGACLSLAKKSKKRVFYLREYWADPDFNELIIKRIKETVSEKEKAAVILSAHSIPLKYAERGDPYLENIHGHFKLIKNLLPGYSLFLGFQSQLGPLKWAGPELKVVLQDIKHKGFENLVFYPLSFVIDNYETAFEIDISYRNDIIFKLKLAFKRIPCLNHSEDFISFIEKKVDEDKWLELP</sequence>
<proteinExistence type="predicted"/>
<comment type="caution">
    <text evidence="5">The sequence shown here is derived from an EMBL/GenBank/DDBJ whole genome shotgun (WGS) entry which is preliminary data.</text>
</comment>
<dbReference type="InterPro" id="IPR019772">
    <property type="entry name" value="Ferrochelatase_AS"/>
</dbReference>
<accession>X1C3I4</accession>
<dbReference type="Gene3D" id="3.40.50.1400">
    <property type="match status" value="2"/>
</dbReference>
<dbReference type="InterPro" id="IPR033644">
    <property type="entry name" value="Ferrochelatase_C"/>
</dbReference>
<feature type="non-terminal residue" evidence="5">
    <location>
        <position position="1"/>
    </location>
</feature>
<dbReference type="GO" id="GO:0006783">
    <property type="term" value="P:heme biosynthetic process"/>
    <property type="evidence" value="ECO:0007669"/>
    <property type="project" value="UniProtKB-KW"/>
</dbReference>
<evidence type="ECO:0000256" key="3">
    <source>
        <dbReference type="ARBA" id="ARBA00023239"/>
    </source>
</evidence>
<evidence type="ECO:0000256" key="4">
    <source>
        <dbReference type="ARBA" id="ARBA00023244"/>
    </source>
</evidence>
<keyword evidence="2" id="KW-0350">Heme biosynthesis</keyword>
<dbReference type="PANTHER" id="PTHR11108:SF1">
    <property type="entry name" value="FERROCHELATASE, MITOCHONDRIAL"/>
    <property type="match status" value="1"/>
</dbReference>
<dbReference type="GO" id="GO:0004325">
    <property type="term" value="F:ferrochelatase activity"/>
    <property type="evidence" value="ECO:0007669"/>
    <property type="project" value="InterPro"/>
</dbReference>
<dbReference type="PANTHER" id="PTHR11108">
    <property type="entry name" value="FERROCHELATASE"/>
    <property type="match status" value="1"/>
</dbReference>
<evidence type="ECO:0000256" key="1">
    <source>
        <dbReference type="ARBA" id="ARBA00023004"/>
    </source>
</evidence>
<name>X1C3I4_9ZZZZ</name>
<dbReference type="CDD" id="cd00419">
    <property type="entry name" value="Ferrochelatase_C"/>
    <property type="match status" value="1"/>
</dbReference>
<evidence type="ECO:0008006" key="6">
    <source>
        <dbReference type="Google" id="ProtNLM"/>
    </source>
</evidence>
<keyword evidence="3" id="KW-0456">Lyase</keyword>
<dbReference type="Pfam" id="PF00762">
    <property type="entry name" value="Ferrochelatase"/>
    <property type="match status" value="1"/>
</dbReference>
<keyword evidence="1" id="KW-0408">Iron</keyword>
<evidence type="ECO:0000313" key="5">
    <source>
        <dbReference type="EMBL" id="GAH01902.1"/>
    </source>
</evidence>
<dbReference type="SUPFAM" id="SSF53800">
    <property type="entry name" value="Chelatase"/>
    <property type="match status" value="1"/>
</dbReference>
<dbReference type="PROSITE" id="PS00534">
    <property type="entry name" value="FERROCHELATASE"/>
    <property type="match status" value="1"/>
</dbReference>
<keyword evidence="4" id="KW-0627">Porphyrin biosynthesis</keyword>
<organism evidence="5">
    <name type="scientific">marine sediment metagenome</name>
    <dbReference type="NCBI Taxonomy" id="412755"/>
    <lineage>
        <taxon>unclassified sequences</taxon>
        <taxon>metagenomes</taxon>
        <taxon>ecological metagenomes</taxon>
    </lineage>
</organism>
<gene>
    <name evidence="5" type="ORF">S01H4_47766</name>
</gene>